<evidence type="ECO:0000256" key="1">
    <source>
        <dbReference type="SAM" id="Phobius"/>
    </source>
</evidence>
<evidence type="ECO:0000313" key="2">
    <source>
        <dbReference type="EMBL" id="MCU4751335.1"/>
    </source>
</evidence>
<accession>A0AAP2Z721</accession>
<organism evidence="2 3">
    <name type="scientific">Natronosalvus hydrolyticus</name>
    <dbReference type="NCBI Taxonomy" id="2979988"/>
    <lineage>
        <taxon>Archaea</taxon>
        <taxon>Methanobacteriati</taxon>
        <taxon>Methanobacteriota</taxon>
        <taxon>Stenosarchaea group</taxon>
        <taxon>Halobacteria</taxon>
        <taxon>Halobacteriales</taxon>
        <taxon>Natrialbaceae</taxon>
        <taxon>Natronosalvus</taxon>
    </lineage>
</organism>
<feature type="transmembrane region" description="Helical" evidence="1">
    <location>
        <begin position="6"/>
        <end position="27"/>
    </location>
</feature>
<dbReference type="RefSeq" id="WP_342806993.1">
    <property type="nucleotide sequence ID" value="NZ_JAOPJZ010000002.1"/>
</dbReference>
<dbReference type="Pfam" id="PF26069">
    <property type="entry name" value="DUF8026"/>
    <property type="match status" value="1"/>
</dbReference>
<keyword evidence="1" id="KW-1133">Transmembrane helix</keyword>
<sequence length="105" mass="12079">MALTPSVIAMLVFTLAAFWGIATWSLVRTLRQEDRKAAMLEDQDRVDTYSPKALADLRAWIEANPDDPLVGQARESYNECVDVLESTDRHFYDWSESEIRSLERL</sequence>
<name>A0AAP2Z721_9EURY</name>
<keyword evidence="1" id="KW-0812">Transmembrane</keyword>
<reference evidence="2 3" key="1">
    <citation type="submission" date="2022-09" db="EMBL/GenBank/DDBJ databases">
        <title>Enrichment on poylsaccharides allowed isolation of novel metabolic and taxonomic groups of Haloarchaea.</title>
        <authorList>
            <person name="Sorokin D.Y."/>
            <person name="Elcheninov A.G."/>
            <person name="Khizhniak T.V."/>
            <person name="Kolganova T.V."/>
            <person name="Kublanov I.V."/>
        </authorList>
    </citation>
    <scope>NUCLEOTIDE SEQUENCE [LARGE SCALE GENOMIC DNA]</scope>
    <source>
        <strain evidence="2 3">AArc-curdl1</strain>
    </source>
</reference>
<proteinExistence type="predicted"/>
<gene>
    <name evidence="2" type="ORF">OB919_04960</name>
</gene>
<dbReference type="InterPro" id="IPR058339">
    <property type="entry name" value="DUF8026"/>
</dbReference>
<keyword evidence="1" id="KW-0472">Membrane</keyword>
<evidence type="ECO:0000313" key="3">
    <source>
        <dbReference type="Proteomes" id="UP001321047"/>
    </source>
</evidence>
<dbReference type="AlphaFoldDB" id="A0AAP2Z721"/>
<comment type="caution">
    <text evidence="2">The sequence shown here is derived from an EMBL/GenBank/DDBJ whole genome shotgun (WGS) entry which is preliminary data.</text>
</comment>
<keyword evidence="3" id="KW-1185">Reference proteome</keyword>
<dbReference type="Proteomes" id="UP001321047">
    <property type="component" value="Unassembled WGS sequence"/>
</dbReference>
<dbReference type="EMBL" id="JAOPJZ010000002">
    <property type="protein sequence ID" value="MCU4751335.1"/>
    <property type="molecule type" value="Genomic_DNA"/>
</dbReference>
<protein>
    <submittedName>
        <fullName evidence="2">Uncharacterized protein</fullName>
    </submittedName>
</protein>